<dbReference type="Pfam" id="PF13549">
    <property type="entry name" value="ATP-grasp_5"/>
    <property type="match status" value="1"/>
</dbReference>
<gene>
    <name evidence="5" type="ORF">DSLASN_14800</name>
</gene>
<dbReference type="Pfam" id="PF13380">
    <property type="entry name" value="CoA_binding_2"/>
    <property type="match status" value="1"/>
</dbReference>
<dbReference type="InterPro" id="IPR003781">
    <property type="entry name" value="CoA-bd"/>
</dbReference>
<keyword evidence="2" id="KW-0547">Nucleotide-binding</keyword>
<name>A0ABN6F224_9BACT</name>
<dbReference type="Gene3D" id="3.30.1490.20">
    <property type="entry name" value="ATP-grasp fold, A domain"/>
    <property type="match status" value="1"/>
</dbReference>
<evidence type="ECO:0000256" key="1">
    <source>
        <dbReference type="ARBA" id="ARBA00022598"/>
    </source>
</evidence>
<feature type="domain" description="CoA-binding" evidence="4">
    <location>
        <begin position="7"/>
        <end position="102"/>
    </location>
</feature>
<proteinExistence type="predicted"/>
<evidence type="ECO:0000259" key="4">
    <source>
        <dbReference type="SMART" id="SM00881"/>
    </source>
</evidence>
<dbReference type="InterPro" id="IPR043938">
    <property type="entry name" value="Ligase_CoA_dom"/>
</dbReference>
<dbReference type="Pfam" id="PF13607">
    <property type="entry name" value="Succ_CoA_lig"/>
    <property type="match status" value="1"/>
</dbReference>
<dbReference type="InterPro" id="IPR051538">
    <property type="entry name" value="Acyl-CoA_Synth/Transferase"/>
</dbReference>
<sequence>MGDLDRILNADSVAVIGASRDETKRGYQAIATLKKSGFEGGIYPVNPHERRVLGLRCYADVEEIKEAVDLALITTPAHTVPALLAACGRKGIAGAVVIAGGFGEMGSQGKRLEQEIKDTARAHGVRLVGPNTSGIINMWSGLNLVGLADVPKGDIALLTQSGNIALHLITEAKLRSHKGFSYYVGVGNESDIHFDEYLEFFRNDEKTKAILMYVEGLRDGRTFLQQVYTTSREKPIILLKSGRSTTGQKSAGSHTGALAGISEVARSSFERAGVINIEHPDQLFPVAETLSSLPPIRNRKVAILADGGGHATIASDLLTDLGVEIPTLSDRTQAKLKAILPHNAAVSNPVDVAGGTDSNPEIFAECARILLGDPNIGGLLIVGLFGGYAIRFAEKLRFIEEDASHQMGKLVRKSGKPIILQSLYNSVKPHSLELLRYYGIPVYESLDIATKCIGELSRYGQYLSTYKLKTSFQFNWGAKAKKHAVGIIQKARSEGRRYLFEYEAKEILRRHGAPVTHEQLAKTADDAVRMARDIGGSVVLKIVSPDILHKSDAGGVRLNLENEDQVRDAFHRIIDNAREYKPGAVIKGCLVGSMTKKGVEVIIGTKIDRQFGPVVVFGIGGILVEVVRDVSFRVLPLSRAAATRMIDEIKSAPILNGFRGSPALDKQALSDLLLTVSEVIESYPEIEEMDLNPVMVHDHGIDIADARMILKKATAEKPPLD</sequence>
<organism evidence="5 6">
    <name type="scientific">Desulfoluna limicola</name>
    <dbReference type="NCBI Taxonomy" id="2810562"/>
    <lineage>
        <taxon>Bacteria</taxon>
        <taxon>Pseudomonadati</taxon>
        <taxon>Thermodesulfobacteriota</taxon>
        <taxon>Desulfobacteria</taxon>
        <taxon>Desulfobacterales</taxon>
        <taxon>Desulfolunaceae</taxon>
        <taxon>Desulfoluna</taxon>
    </lineage>
</organism>
<dbReference type="Gene3D" id="3.30.470.20">
    <property type="entry name" value="ATP-grasp fold, B domain"/>
    <property type="match status" value="1"/>
</dbReference>
<evidence type="ECO:0000256" key="2">
    <source>
        <dbReference type="ARBA" id="ARBA00022741"/>
    </source>
</evidence>
<dbReference type="Proteomes" id="UP001320148">
    <property type="component" value="Chromosome"/>
</dbReference>
<dbReference type="RefSeq" id="WP_236892184.1">
    <property type="nucleotide sequence ID" value="NZ_AP024488.1"/>
</dbReference>
<evidence type="ECO:0000313" key="6">
    <source>
        <dbReference type="Proteomes" id="UP001320148"/>
    </source>
</evidence>
<dbReference type="SUPFAM" id="SSF52210">
    <property type="entry name" value="Succinyl-CoA synthetase domains"/>
    <property type="match status" value="2"/>
</dbReference>
<dbReference type="InterPro" id="IPR013815">
    <property type="entry name" value="ATP_grasp_subdomain_1"/>
</dbReference>
<dbReference type="SMART" id="SM00881">
    <property type="entry name" value="CoA_binding"/>
    <property type="match status" value="1"/>
</dbReference>
<protein>
    <submittedName>
        <fullName evidence="5">Acyl-CoA synthetase</fullName>
    </submittedName>
</protein>
<evidence type="ECO:0000313" key="5">
    <source>
        <dbReference type="EMBL" id="BCS95848.1"/>
    </source>
</evidence>
<reference evidence="5 6" key="1">
    <citation type="submission" date="2021-02" db="EMBL/GenBank/DDBJ databases">
        <title>Complete genome of Desulfoluna sp. strain ASN36.</title>
        <authorList>
            <person name="Takahashi A."/>
            <person name="Kojima H."/>
            <person name="Fukui M."/>
        </authorList>
    </citation>
    <scope>NUCLEOTIDE SEQUENCE [LARGE SCALE GENOMIC DNA]</scope>
    <source>
        <strain evidence="5 6">ASN36</strain>
    </source>
</reference>
<accession>A0ABN6F224</accession>
<dbReference type="InterPro" id="IPR036291">
    <property type="entry name" value="NAD(P)-bd_dom_sf"/>
</dbReference>
<evidence type="ECO:0000256" key="3">
    <source>
        <dbReference type="ARBA" id="ARBA00022840"/>
    </source>
</evidence>
<dbReference type="SUPFAM" id="SSF51735">
    <property type="entry name" value="NAD(P)-binding Rossmann-fold domains"/>
    <property type="match status" value="1"/>
</dbReference>
<dbReference type="PANTHER" id="PTHR43334:SF2">
    <property type="entry name" value="ACETATE--COA LIGASE [ADP-FORMING]"/>
    <property type="match status" value="1"/>
</dbReference>
<dbReference type="PANTHER" id="PTHR43334">
    <property type="entry name" value="ACETATE--COA LIGASE [ADP-FORMING]"/>
    <property type="match status" value="1"/>
</dbReference>
<keyword evidence="1" id="KW-0436">Ligase</keyword>
<dbReference type="Gene3D" id="3.40.50.720">
    <property type="entry name" value="NAD(P)-binding Rossmann-like Domain"/>
    <property type="match status" value="1"/>
</dbReference>
<dbReference type="Gene3D" id="3.40.50.261">
    <property type="entry name" value="Succinyl-CoA synthetase domains"/>
    <property type="match status" value="2"/>
</dbReference>
<dbReference type="SUPFAM" id="SSF56059">
    <property type="entry name" value="Glutathione synthetase ATP-binding domain-like"/>
    <property type="match status" value="1"/>
</dbReference>
<dbReference type="InterPro" id="IPR032875">
    <property type="entry name" value="Succ_CoA_lig_flav_dom"/>
</dbReference>
<dbReference type="InterPro" id="IPR016102">
    <property type="entry name" value="Succinyl-CoA_synth-like"/>
</dbReference>
<dbReference type="Pfam" id="PF19045">
    <property type="entry name" value="Ligase_CoA_2"/>
    <property type="match status" value="1"/>
</dbReference>
<keyword evidence="3" id="KW-0067">ATP-binding</keyword>
<dbReference type="EMBL" id="AP024488">
    <property type="protein sequence ID" value="BCS95848.1"/>
    <property type="molecule type" value="Genomic_DNA"/>
</dbReference>
<keyword evidence="6" id="KW-1185">Reference proteome</keyword>